<dbReference type="InterPro" id="IPR029062">
    <property type="entry name" value="Class_I_gatase-like"/>
</dbReference>
<dbReference type="RefSeq" id="WP_377583875.1">
    <property type="nucleotide sequence ID" value="NZ_JBHTKA010000008.1"/>
</dbReference>
<organism evidence="8 9">
    <name type="scientific">Ohtaekwangia kribbensis</name>
    <dbReference type="NCBI Taxonomy" id="688913"/>
    <lineage>
        <taxon>Bacteria</taxon>
        <taxon>Pseudomonadati</taxon>
        <taxon>Bacteroidota</taxon>
        <taxon>Cytophagia</taxon>
        <taxon>Cytophagales</taxon>
        <taxon>Fulvivirgaceae</taxon>
        <taxon>Ohtaekwangia</taxon>
    </lineage>
</organism>
<evidence type="ECO:0000259" key="7">
    <source>
        <dbReference type="Pfam" id="PF17676"/>
    </source>
</evidence>
<evidence type="ECO:0000259" key="6">
    <source>
        <dbReference type="Pfam" id="PF02016"/>
    </source>
</evidence>
<keyword evidence="9" id="KW-1185">Reference proteome</keyword>
<keyword evidence="2" id="KW-0121">Carboxypeptidase</keyword>
<dbReference type="InterPro" id="IPR003507">
    <property type="entry name" value="S66_fam"/>
</dbReference>
<evidence type="ECO:0000313" key="9">
    <source>
        <dbReference type="Proteomes" id="UP001597112"/>
    </source>
</evidence>
<feature type="domain" description="LD-carboxypeptidase C-terminal" evidence="7">
    <location>
        <begin position="172"/>
        <end position="288"/>
    </location>
</feature>
<dbReference type="Pfam" id="PF17676">
    <property type="entry name" value="Peptidase_S66C"/>
    <property type="match status" value="1"/>
</dbReference>
<dbReference type="PIRSF" id="PIRSF028757">
    <property type="entry name" value="LD-carboxypeptidase"/>
    <property type="match status" value="1"/>
</dbReference>
<dbReference type="InterPro" id="IPR040921">
    <property type="entry name" value="Peptidase_S66C"/>
</dbReference>
<keyword evidence="4" id="KW-0378">Hydrolase</keyword>
<dbReference type="Gene3D" id="3.40.50.10740">
    <property type="entry name" value="Class I glutamine amidotransferase-like"/>
    <property type="match status" value="1"/>
</dbReference>
<dbReference type="InterPro" id="IPR027478">
    <property type="entry name" value="LdcA_N"/>
</dbReference>
<dbReference type="InterPro" id="IPR040449">
    <property type="entry name" value="Peptidase_S66_N"/>
</dbReference>
<evidence type="ECO:0000256" key="5">
    <source>
        <dbReference type="ARBA" id="ARBA00022825"/>
    </source>
</evidence>
<accession>A0ABW3K8G1</accession>
<sequence>MITPPLLRAGNTIAITAPGRKVSKAEMDIAIKTFQSWGLNVKLANNLFSTDHSYLAGTDAQRLDDLQSLINDTNVHAIICARGGYGSTRIVDQIDFSPLLDTPKFLIGFSDITAIHLKLYSLGIQSIHATMPILFPKDASKPSIESLKRMLMEKPDRIQSPASKYSIDGRGRGEVIGGNLSLINDALGTSSEPDTNGKILVIEEIDEYRYKIDRMLTQLKRAGKLEHLAGLVIGHLTDIKDSELSFGETVEEIILNHTQHYNYPVAFGFPTGHENPNLAWLHGGMAELNVRNGEGTLSFATNESV</sequence>
<dbReference type="CDD" id="cd07025">
    <property type="entry name" value="Peptidase_S66"/>
    <property type="match status" value="1"/>
</dbReference>
<evidence type="ECO:0000313" key="8">
    <source>
        <dbReference type="EMBL" id="MFD1002574.1"/>
    </source>
</evidence>
<comment type="caution">
    <text evidence="8">The sequence shown here is derived from an EMBL/GenBank/DDBJ whole genome shotgun (WGS) entry which is preliminary data.</text>
</comment>
<comment type="similarity">
    <text evidence="1">Belongs to the peptidase S66 family.</text>
</comment>
<dbReference type="InterPro" id="IPR027461">
    <property type="entry name" value="Carboxypeptidase_A_C_sf"/>
</dbReference>
<dbReference type="PANTHER" id="PTHR30237">
    <property type="entry name" value="MURAMOYLTETRAPEPTIDE CARBOXYPEPTIDASE"/>
    <property type="match status" value="1"/>
</dbReference>
<protein>
    <submittedName>
        <fullName evidence="8">LD-carboxypeptidase</fullName>
    </submittedName>
</protein>
<gene>
    <name evidence="8" type="ORF">ACFQ21_24830</name>
</gene>
<keyword evidence="5" id="KW-0720">Serine protease</keyword>
<feature type="domain" description="LD-carboxypeptidase N-terminal" evidence="6">
    <location>
        <begin position="13"/>
        <end position="129"/>
    </location>
</feature>
<evidence type="ECO:0000256" key="2">
    <source>
        <dbReference type="ARBA" id="ARBA00022645"/>
    </source>
</evidence>
<keyword evidence="3" id="KW-0645">Protease</keyword>
<evidence type="ECO:0000256" key="4">
    <source>
        <dbReference type="ARBA" id="ARBA00022801"/>
    </source>
</evidence>
<evidence type="ECO:0000256" key="3">
    <source>
        <dbReference type="ARBA" id="ARBA00022670"/>
    </source>
</evidence>
<evidence type="ECO:0000256" key="1">
    <source>
        <dbReference type="ARBA" id="ARBA00010233"/>
    </source>
</evidence>
<reference evidence="9" key="1">
    <citation type="journal article" date="2019" name="Int. J. Syst. Evol. Microbiol.">
        <title>The Global Catalogue of Microorganisms (GCM) 10K type strain sequencing project: providing services to taxonomists for standard genome sequencing and annotation.</title>
        <authorList>
            <consortium name="The Broad Institute Genomics Platform"/>
            <consortium name="The Broad Institute Genome Sequencing Center for Infectious Disease"/>
            <person name="Wu L."/>
            <person name="Ma J."/>
        </authorList>
    </citation>
    <scope>NUCLEOTIDE SEQUENCE [LARGE SCALE GENOMIC DNA]</scope>
    <source>
        <strain evidence="9">CCUG 58938</strain>
    </source>
</reference>
<name>A0ABW3K8G1_9BACT</name>
<dbReference type="SUPFAM" id="SSF52317">
    <property type="entry name" value="Class I glutamine amidotransferase-like"/>
    <property type="match status" value="1"/>
</dbReference>
<dbReference type="Gene3D" id="3.50.30.60">
    <property type="entry name" value="LD-carboxypeptidase A C-terminal domain-like"/>
    <property type="match status" value="1"/>
</dbReference>
<dbReference type="PANTHER" id="PTHR30237:SF2">
    <property type="entry name" value="MUREIN TETRAPEPTIDE CARBOXYPEPTIDASE"/>
    <property type="match status" value="1"/>
</dbReference>
<dbReference type="Pfam" id="PF02016">
    <property type="entry name" value="Peptidase_S66"/>
    <property type="match status" value="1"/>
</dbReference>
<dbReference type="Proteomes" id="UP001597112">
    <property type="component" value="Unassembled WGS sequence"/>
</dbReference>
<dbReference type="SUPFAM" id="SSF141986">
    <property type="entry name" value="LD-carboxypeptidase A C-terminal domain-like"/>
    <property type="match status" value="1"/>
</dbReference>
<dbReference type="EMBL" id="JBHTKA010000008">
    <property type="protein sequence ID" value="MFD1002574.1"/>
    <property type="molecule type" value="Genomic_DNA"/>
</dbReference>
<proteinExistence type="inferred from homology"/>